<keyword evidence="5 11" id="KW-0812">Transmembrane</keyword>
<evidence type="ECO:0000256" key="6">
    <source>
        <dbReference type="ARBA" id="ARBA00022989"/>
    </source>
</evidence>
<dbReference type="InterPro" id="IPR006182">
    <property type="entry name" value="FliF_N_dom"/>
</dbReference>
<accession>A0A1Z5HTP7</accession>
<dbReference type="PANTHER" id="PTHR30046:SF0">
    <property type="entry name" value="FLAGELLAR M-RING PROTEIN"/>
    <property type="match status" value="1"/>
</dbReference>
<dbReference type="RefSeq" id="WP_088554165.1">
    <property type="nucleotide sequence ID" value="NZ_BDGJ01000111.1"/>
</dbReference>
<dbReference type="NCBIfam" id="TIGR00206">
    <property type="entry name" value="fliF"/>
    <property type="match status" value="1"/>
</dbReference>
<dbReference type="Pfam" id="PF01514">
    <property type="entry name" value="YscJ_FliF"/>
    <property type="match status" value="1"/>
</dbReference>
<dbReference type="PIRSF" id="PIRSF004862">
    <property type="entry name" value="FliF"/>
    <property type="match status" value="1"/>
</dbReference>
<dbReference type="EMBL" id="BDGJ01000111">
    <property type="protein sequence ID" value="GAW92916.1"/>
    <property type="molecule type" value="Genomic_DNA"/>
</dbReference>
<proteinExistence type="inferred from homology"/>
<comment type="similarity">
    <text evidence="3 9">Belongs to the FliF family.</text>
</comment>
<feature type="domain" description="Flagellar M-ring N-terminal" evidence="12">
    <location>
        <begin position="45"/>
        <end position="218"/>
    </location>
</feature>
<feature type="domain" description="Flagellar M-ring C-terminal" evidence="13">
    <location>
        <begin position="255"/>
        <end position="402"/>
    </location>
</feature>
<dbReference type="Gene3D" id="3.30.300.30">
    <property type="match status" value="1"/>
</dbReference>
<dbReference type="GO" id="GO:0071973">
    <property type="term" value="P:bacterial-type flagellum-dependent cell motility"/>
    <property type="evidence" value="ECO:0007669"/>
    <property type="project" value="InterPro"/>
</dbReference>
<evidence type="ECO:0000256" key="11">
    <source>
        <dbReference type="SAM" id="Phobius"/>
    </source>
</evidence>
<evidence type="ECO:0000256" key="3">
    <source>
        <dbReference type="ARBA" id="ARBA00007971"/>
    </source>
</evidence>
<sequence length="514" mass="57794">MNYAEVREKLTQKWASLSKAQKTALIVSVSAVIVAALLFLQWALRVEYTPLFTELELADASAIVEKLKELNVSYRLADEGRTVLVPKDQVYELRMQLASSGVLTTGGVGFEIFDQTRLGSTEWERRINYQRALQEELRRTIVQLKEVEQARVHLVLPEPSVFIEEERPASASIALKLKPLARLKPEQVKGIIYLVSSSVENLPPENVNIIDMNGNILSDPSLLDKDTSVTQQYLNRQELKRQFERDLERRVQQMLERILGQGKVVTMITSNLDFDQRKITKISYDDEGVVRSEQVIKETSKDAQGAKGEPGTASNIGTYPGMSSPEGESTHTKEETIRNYEVGQTEETVLYAPGEIRSLSAAVAVDGPLSEERVNQIKEMVAAAIGFNPERGDQITVMSMAFNDSFLEKTAAEMESAQEALQRQQRFQLAVILGATALALLFLLVFLLRRRKSAALRGQELDASIEEMLPIQDIHMEPATTEREEPDYRKRVGELIRAKPEEAAQLLQAWMSEE</sequence>
<dbReference type="Proteomes" id="UP000197032">
    <property type="component" value="Unassembled WGS sequence"/>
</dbReference>
<evidence type="ECO:0000313" key="14">
    <source>
        <dbReference type="EMBL" id="GAW92916.1"/>
    </source>
</evidence>
<dbReference type="GO" id="GO:0009431">
    <property type="term" value="C:bacterial-type flagellum basal body, MS ring"/>
    <property type="evidence" value="ECO:0007669"/>
    <property type="project" value="InterPro"/>
</dbReference>
<evidence type="ECO:0000313" key="15">
    <source>
        <dbReference type="Proteomes" id="UP000197032"/>
    </source>
</evidence>
<dbReference type="PANTHER" id="PTHR30046">
    <property type="entry name" value="FLAGELLAR M-RING PROTEIN"/>
    <property type="match status" value="1"/>
</dbReference>
<evidence type="ECO:0000256" key="10">
    <source>
        <dbReference type="SAM" id="MobiDB-lite"/>
    </source>
</evidence>
<dbReference type="AlphaFoldDB" id="A0A1Z5HTP7"/>
<dbReference type="InterPro" id="IPR000067">
    <property type="entry name" value="FlgMring_FliF"/>
</dbReference>
<evidence type="ECO:0000256" key="9">
    <source>
        <dbReference type="PIRNR" id="PIRNR004862"/>
    </source>
</evidence>
<evidence type="ECO:0000259" key="13">
    <source>
        <dbReference type="Pfam" id="PF08345"/>
    </source>
</evidence>
<dbReference type="Pfam" id="PF08345">
    <property type="entry name" value="YscJ_FliF_C"/>
    <property type="match status" value="1"/>
</dbReference>
<dbReference type="InterPro" id="IPR013556">
    <property type="entry name" value="Flag_M-ring_C"/>
</dbReference>
<dbReference type="PRINTS" id="PR01009">
    <property type="entry name" value="FLGMRINGFLIF"/>
</dbReference>
<dbReference type="InterPro" id="IPR043427">
    <property type="entry name" value="YscJ/FliF"/>
</dbReference>
<keyword evidence="14" id="KW-0282">Flagellum</keyword>
<dbReference type="OrthoDB" id="9807026at2"/>
<gene>
    <name evidence="14" type="ORF">KKC1_20620</name>
</gene>
<dbReference type="InterPro" id="IPR045851">
    <property type="entry name" value="AMP-bd_C_sf"/>
</dbReference>
<keyword evidence="8 9" id="KW-0975">Bacterial flagellum</keyword>
<evidence type="ECO:0000256" key="7">
    <source>
        <dbReference type="ARBA" id="ARBA00023136"/>
    </source>
</evidence>
<dbReference type="GO" id="GO:0005886">
    <property type="term" value="C:plasma membrane"/>
    <property type="evidence" value="ECO:0007669"/>
    <property type="project" value="UniProtKB-SubCell"/>
</dbReference>
<feature type="transmembrane region" description="Helical" evidence="11">
    <location>
        <begin position="23"/>
        <end position="44"/>
    </location>
</feature>
<keyword evidence="15" id="KW-1185">Reference proteome</keyword>
<evidence type="ECO:0000256" key="4">
    <source>
        <dbReference type="ARBA" id="ARBA00022475"/>
    </source>
</evidence>
<keyword evidence="14" id="KW-0969">Cilium</keyword>
<keyword evidence="6 11" id="KW-1133">Transmembrane helix</keyword>
<organism evidence="14 15">
    <name type="scientific">Calderihabitans maritimus</name>
    <dbReference type="NCBI Taxonomy" id="1246530"/>
    <lineage>
        <taxon>Bacteria</taxon>
        <taxon>Bacillati</taxon>
        <taxon>Bacillota</taxon>
        <taxon>Clostridia</taxon>
        <taxon>Neomoorellales</taxon>
        <taxon>Calderihabitantaceae</taxon>
        <taxon>Calderihabitans</taxon>
    </lineage>
</organism>
<evidence type="ECO:0000259" key="12">
    <source>
        <dbReference type="Pfam" id="PF01514"/>
    </source>
</evidence>
<keyword evidence="4" id="KW-1003">Cell membrane</keyword>
<keyword evidence="7 11" id="KW-0472">Membrane</keyword>
<evidence type="ECO:0000256" key="5">
    <source>
        <dbReference type="ARBA" id="ARBA00022692"/>
    </source>
</evidence>
<comment type="subcellular location">
    <subcellularLocation>
        <location evidence="1 9">Bacterial flagellum basal body</location>
    </subcellularLocation>
    <subcellularLocation>
        <location evidence="2">Cell membrane</location>
        <topology evidence="2">Multi-pass membrane protein</topology>
    </subcellularLocation>
</comment>
<evidence type="ECO:0000256" key="8">
    <source>
        <dbReference type="ARBA" id="ARBA00023143"/>
    </source>
</evidence>
<comment type="function">
    <text evidence="9">The M ring may be actively involved in energy transduction.</text>
</comment>
<feature type="region of interest" description="Disordered" evidence="10">
    <location>
        <begin position="299"/>
        <end position="335"/>
    </location>
</feature>
<evidence type="ECO:0000256" key="1">
    <source>
        <dbReference type="ARBA" id="ARBA00004117"/>
    </source>
</evidence>
<reference evidence="15" key="1">
    <citation type="journal article" date="2017" name="Appl. Environ. Microbiol.">
        <title>Genomic Analysis of Calderihabitans maritimus KKC1, a Thermophilic, Hydrogenogenic, Carboxydotrophic Bacterium Isolated from Marine Sediment.</title>
        <authorList>
            <person name="Omae K."/>
            <person name="Yoneda Y."/>
            <person name="Fukuyama Y."/>
            <person name="Yoshida T."/>
            <person name="Sako Y."/>
        </authorList>
    </citation>
    <scope>NUCLEOTIDE SEQUENCE [LARGE SCALE GENOMIC DNA]</scope>
    <source>
        <strain evidence="15">KKC1</strain>
    </source>
</reference>
<name>A0A1Z5HTP7_9FIRM</name>
<dbReference type="GO" id="GO:0003774">
    <property type="term" value="F:cytoskeletal motor activity"/>
    <property type="evidence" value="ECO:0007669"/>
    <property type="project" value="InterPro"/>
</dbReference>
<keyword evidence="14" id="KW-0966">Cell projection</keyword>
<protein>
    <recommendedName>
        <fullName evidence="9">Flagellar M-ring protein</fullName>
    </recommendedName>
</protein>
<evidence type="ECO:0000256" key="2">
    <source>
        <dbReference type="ARBA" id="ARBA00004651"/>
    </source>
</evidence>
<comment type="caution">
    <text evidence="14">The sequence shown here is derived from an EMBL/GenBank/DDBJ whole genome shotgun (WGS) entry which is preliminary data.</text>
</comment>
<feature type="transmembrane region" description="Helical" evidence="11">
    <location>
        <begin position="427"/>
        <end position="448"/>
    </location>
</feature>